<keyword evidence="1" id="KW-0143">Chaperone</keyword>
<dbReference type="GO" id="GO:0051087">
    <property type="term" value="F:protein-folding chaperone binding"/>
    <property type="evidence" value="ECO:0007669"/>
    <property type="project" value="TreeGrafter"/>
</dbReference>
<dbReference type="CDD" id="cd10747">
    <property type="entry name" value="DnaJ_C"/>
    <property type="match status" value="1"/>
</dbReference>
<keyword evidence="4" id="KW-1185">Reference proteome</keyword>
<dbReference type="Gene3D" id="1.10.287.110">
    <property type="entry name" value="DnaJ domain"/>
    <property type="match status" value="1"/>
</dbReference>
<dbReference type="PROSITE" id="PS50076">
    <property type="entry name" value="DNAJ_2"/>
    <property type="match status" value="1"/>
</dbReference>
<dbReference type="FunFam" id="2.60.260.20:FF:000006">
    <property type="entry name" value="DnaJ subfamily B member 13"/>
    <property type="match status" value="1"/>
</dbReference>
<dbReference type="SUPFAM" id="SSF49493">
    <property type="entry name" value="HSP40/DnaJ peptide-binding domain"/>
    <property type="match status" value="2"/>
</dbReference>
<organism evidence="3 4">
    <name type="scientific">Elliptochloris bilobata</name>
    <dbReference type="NCBI Taxonomy" id="381761"/>
    <lineage>
        <taxon>Eukaryota</taxon>
        <taxon>Viridiplantae</taxon>
        <taxon>Chlorophyta</taxon>
        <taxon>core chlorophytes</taxon>
        <taxon>Trebouxiophyceae</taxon>
        <taxon>Trebouxiophyceae incertae sedis</taxon>
        <taxon>Elliptochloris clade</taxon>
        <taxon>Elliptochloris</taxon>
    </lineage>
</organism>
<dbReference type="SUPFAM" id="SSF46565">
    <property type="entry name" value="Chaperone J-domain"/>
    <property type="match status" value="1"/>
</dbReference>
<dbReference type="Pfam" id="PF00226">
    <property type="entry name" value="DnaJ"/>
    <property type="match status" value="1"/>
</dbReference>
<sequence length="378" mass="39202">MVGKDYYATLGVAKGASDEELKKAYRKAAMRHHPDKNPDNRERAAEKFKEVSEAYEVLSDAEKRKVYDQFGEQGLKGGFAPGGGAGFPGGVHFNPRAAEDVFAEVFGGRNPFSGQAFADVLGGRGRGGDPLASLFGAFSGAGGPLGGMGGPGMGGGMPGMGGMGGGMPGMGGMGGGMPGMSGFGGMPGGATPSTSGRKDAPIEHSINCTLEELYKGTTKRLKISRSVMDGSGNSQRVQETLSVDIRPGWKGGTRITFDGKGDQRPGSAPADVVFVVTEKPHAVFRREGADLHCTLRVPLVDALCGATHTVTTLDGRRLSIPVSGVAGPASEKVVRGEGMPISKAPGTKGDLRIHFDIVFPRALSDEQKAMLRRVLPPG</sequence>
<dbReference type="SMART" id="SM00271">
    <property type="entry name" value="DnaJ"/>
    <property type="match status" value="1"/>
</dbReference>
<dbReference type="PANTHER" id="PTHR24078:SF553">
    <property type="entry name" value="DNAJ HOMOLOG SUBFAMILY B MEMBER 5"/>
    <property type="match status" value="1"/>
</dbReference>
<dbReference type="FunFam" id="2.60.260.20:FF:000002">
    <property type="entry name" value="Dnaj homolog subfamily b member"/>
    <property type="match status" value="1"/>
</dbReference>
<feature type="domain" description="J" evidence="2">
    <location>
        <begin position="5"/>
        <end position="71"/>
    </location>
</feature>
<dbReference type="Gene3D" id="2.60.260.20">
    <property type="entry name" value="Urease metallochaperone UreE, N-terminal domain"/>
    <property type="match status" value="2"/>
</dbReference>
<evidence type="ECO:0000256" key="1">
    <source>
        <dbReference type="ARBA" id="ARBA00023186"/>
    </source>
</evidence>
<dbReference type="GO" id="GO:0005829">
    <property type="term" value="C:cytosol"/>
    <property type="evidence" value="ECO:0007669"/>
    <property type="project" value="TreeGrafter"/>
</dbReference>
<dbReference type="PRINTS" id="PR00625">
    <property type="entry name" value="JDOMAIN"/>
</dbReference>
<dbReference type="GO" id="GO:0051082">
    <property type="term" value="F:unfolded protein binding"/>
    <property type="evidence" value="ECO:0007669"/>
    <property type="project" value="InterPro"/>
</dbReference>
<name>A0AAW1QCB6_9CHLO</name>
<dbReference type="AlphaFoldDB" id="A0AAW1QCB6"/>
<evidence type="ECO:0000313" key="3">
    <source>
        <dbReference type="EMBL" id="KAK9819082.1"/>
    </source>
</evidence>
<dbReference type="PANTHER" id="PTHR24078">
    <property type="entry name" value="DNAJ HOMOLOG SUBFAMILY C MEMBER"/>
    <property type="match status" value="1"/>
</dbReference>
<accession>A0AAW1QCB6</accession>
<proteinExistence type="predicted"/>
<comment type="caution">
    <text evidence="3">The sequence shown here is derived from an EMBL/GenBank/DDBJ whole genome shotgun (WGS) entry which is preliminary data.</text>
</comment>
<evidence type="ECO:0000313" key="4">
    <source>
        <dbReference type="Proteomes" id="UP001445335"/>
    </source>
</evidence>
<dbReference type="InterPro" id="IPR008971">
    <property type="entry name" value="HSP40/DnaJ_pept-bd"/>
</dbReference>
<dbReference type="InterPro" id="IPR036869">
    <property type="entry name" value="J_dom_sf"/>
</dbReference>
<evidence type="ECO:0000259" key="2">
    <source>
        <dbReference type="PROSITE" id="PS50076"/>
    </source>
</evidence>
<dbReference type="PROSITE" id="PS00636">
    <property type="entry name" value="DNAJ_1"/>
    <property type="match status" value="1"/>
</dbReference>
<dbReference type="EMBL" id="JALJOU010000131">
    <property type="protein sequence ID" value="KAK9819082.1"/>
    <property type="molecule type" value="Genomic_DNA"/>
</dbReference>
<dbReference type="InterPro" id="IPR001623">
    <property type="entry name" value="DnaJ_domain"/>
</dbReference>
<dbReference type="Proteomes" id="UP001445335">
    <property type="component" value="Unassembled WGS sequence"/>
</dbReference>
<gene>
    <name evidence="3" type="ORF">WJX81_006681</name>
</gene>
<dbReference type="GO" id="GO:0006457">
    <property type="term" value="P:protein folding"/>
    <property type="evidence" value="ECO:0007669"/>
    <property type="project" value="InterPro"/>
</dbReference>
<dbReference type="FunFam" id="1.10.287.110:FF:000106">
    <property type="entry name" value="Putative heat shock protein-like protein"/>
    <property type="match status" value="1"/>
</dbReference>
<dbReference type="CDD" id="cd06257">
    <property type="entry name" value="DnaJ"/>
    <property type="match status" value="1"/>
</dbReference>
<dbReference type="InterPro" id="IPR018253">
    <property type="entry name" value="DnaJ_domain_CS"/>
</dbReference>
<dbReference type="InterPro" id="IPR002939">
    <property type="entry name" value="DnaJ_C"/>
</dbReference>
<dbReference type="InterPro" id="IPR051339">
    <property type="entry name" value="DnaJ_subfamily_B"/>
</dbReference>
<protein>
    <recommendedName>
        <fullName evidence="2">J domain-containing protein</fullName>
    </recommendedName>
</protein>
<reference evidence="3 4" key="1">
    <citation type="journal article" date="2024" name="Nat. Commun.">
        <title>Phylogenomics reveals the evolutionary origins of lichenization in chlorophyte algae.</title>
        <authorList>
            <person name="Puginier C."/>
            <person name="Libourel C."/>
            <person name="Otte J."/>
            <person name="Skaloud P."/>
            <person name="Haon M."/>
            <person name="Grisel S."/>
            <person name="Petersen M."/>
            <person name="Berrin J.G."/>
            <person name="Delaux P.M."/>
            <person name="Dal Grande F."/>
            <person name="Keller J."/>
        </authorList>
    </citation>
    <scope>NUCLEOTIDE SEQUENCE [LARGE SCALE GENOMIC DNA]</scope>
    <source>
        <strain evidence="3 4">SAG 245.80</strain>
    </source>
</reference>
<dbReference type="Pfam" id="PF01556">
    <property type="entry name" value="DnaJ_C"/>
    <property type="match status" value="1"/>
</dbReference>